<evidence type="ECO:0000256" key="1">
    <source>
        <dbReference type="SAM" id="Coils"/>
    </source>
</evidence>
<organism evidence="3 4">
    <name type="scientific">Xenopus laevis</name>
    <name type="common">African clawed frog</name>
    <dbReference type="NCBI Taxonomy" id="8355"/>
    <lineage>
        <taxon>Eukaryota</taxon>
        <taxon>Metazoa</taxon>
        <taxon>Chordata</taxon>
        <taxon>Craniata</taxon>
        <taxon>Vertebrata</taxon>
        <taxon>Euteleostomi</taxon>
        <taxon>Amphibia</taxon>
        <taxon>Batrachia</taxon>
        <taxon>Anura</taxon>
        <taxon>Pipoidea</taxon>
        <taxon>Pipidae</taxon>
        <taxon>Xenopodinae</taxon>
        <taxon>Xenopus</taxon>
        <taxon>Xenopus</taxon>
    </lineage>
</organism>
<dbReference type="SUPFAM" id="SSF57997">
    <property type="entry name" value="Tropomyosin"/>
    <property type="match status" value="1"/>
</dbReference>
<feature type="compositionally biased region" description="Basic and acidic residues" evidence="2">
    <location>
        <begin position="37"/>
        <end position="74"/>
    </location>
</feature>
<dbReference type="AlphaFoldDB" id="A0A974DSS8"/>
<dbReference type="Gene3D" id="1.20.5.170">
    <property type="match status" value="1"/>
</dbReference>
<reference evidence="4" key="1">
    <citation type="journal article" date="2016" name="Nature">
        <title>Genome evolution in the allotetraploid frog Xenopus laevis.</title>
        <authorList>
            <person name="Session A.M."/>
            <person name="Uno Y."/>
            <person name="Kwon T."/>
            <person name="Chapman J.A."/>
            <person name="Toyoda A."/>
            <person name="Takahashi S."/>
            <person name="Fukui A."/>
            <person name="Hikosaka A."/>
            <person name="Suzuki A."/>
            <person name="Kondo M."/>
            <person name="van Heeringen S.J."/>
            <person name="Quigley I."/>
            <person name="Heinz S."/>
            <person name="Ogino H."/>
            <person name="Ochi H."/>
            <person name="Hellsten U."/>
            <person name="Lyons J.B."/>
            <person name="Simakov O."/>
            <person name="Putnam N."/>
            <person name="Stites J."/>
            <person name="Kuroki Y."/>
            <person name="Tanaka T."/>
            <person name="Michiue T."/>
            <person name="Watanabe M."/>
            <person name="Bogdanovic O."/>
            <person name="Lister R."/>
            <person name="Georgiou G."/>
            <person name="Paranjpe S.S."/>
            <person name="van Kruijsbergen I."/>
            <person name="Shu S."/>
            <person name="Carlson J."/>
            <person name="Kinoshita T."/>
            <person name="Ohta Y."/>
            <person name="Mawaribuchi S."/>
            <person name="Jenkins J."/>
            <person name="Grimwood J."/>
            <person name="Schmutz J."/>
            <person name="Mitros T."/>
            <person name="Mozaffari S.V."/>
            <person name="Suzuki Y."/>
            <person name="Haramoto Y."/>
            <person name="Yamamoto T.S."/>
            <person name="Takagi C."/>
            <person name="Heald R."/>
            <person name="Miller K."/>
            <person name="Haudenschild C."/>
            <person name="Kitzman J."/>
            <person name="Nakayama T."/>
            <person name="Izutsu Y."/>
            <person name="Robert J."/>
            <person name="Fortriede J."/>
            <person name="Burns K."/>
            <person name="Lotay V."/>
            <person name="Karimi K."/>
            <person name="Yasuoka Y."/>
            <person name="Dichmann D.S."/>
            <person name="Flajnik M.F."/>
            <person name="Houston D.W."/>
            <person name="Shendure J."/>
            <person name="DuPasquier L."/>
            <person name="Vize P.D."/>
            <person name="Zorn A.M."/>
            <person name="Ito M."/>
            <person name="Marcotte E.M."/>
            <person name="Wallingford J.B."/>
            <person name="Ito Y."/>
            <person name="Asashima M."/>
            <person name="Ueno N."/>
            <person name="Matsuda Y."/>
            <person name="Veenstra G.J."/>
            <person name="Fujiyama A."/>
            <person name="Harland R.M."/>
            <person name="Taira M."/>
            <person name="Rokhsar D.S."/>
        </authorList>
    </citation>
    <scope>NUCLEOTIDE SEQUENCE [LARGE SCALE GENOMIC DNA]</scope>
    <source>
        <strain evidence="4">J</strain>
    </source>
</reference>
<proteinExistence type="predicted"/>
<accession>A0A974DSS8</accession>
<feature type="region of interest" description="Disordered" evidence="2">
    <location>
        <begin position="31"/>
        <end position="101"/>
    </location>
</feature>
<dbReference type="EMBL" id="CM004468">
    <property type="protein sequence ID" value="OCT96351.1"/>
    <property type="molecule type" value="Genomic_DNA"/>
</dbReference>
<dbReference type="Proteomes" id="UP000694892">
    <property type="component" value="Chromosome 2L"/>
</dbReference>
<name>A0A974DSS8_XENLA</name>
<feature type="compositionally biased region" description="Low complexity" evidence="2">
    <location>
        <begin position="78"/>
        <end position="92"/>
    </location>
</feature>
<dbReference type="InterPro" id="IPR004244">
    <property type="entry name" value="Transposase_22"/>
</dbReference>
<evidence type="ECO:0000313" key="4">
    <source>
        <dbReference type="Proteomes" id="UP000694892"/>
    </source>
</evidence>
<feature type="coiled-coil region" evidence="1">
    <location>
        <begin position="128"/>
        <end position="183"/>
    </location>
</feature>
<protein>
    <submittedName>
        <fullName evidence="3">Uncharacterized protein</fullName>
    </submittedName>
</protein>
<evidence type="ECO:0000256" key="2">
    <source>
        <dbReference type="SAM" id="MobiDB-lite"/>
    </source>
</evidence>
<dbReference type="PANTHER" id="PTHR11505">
    <property type="entry name" value="L1 TRANSPOSABLE ELEMENT-RELATED"/>
    <property type="match status" value="1"/>
</dbReference>
<gene>
    <name evidence="3" type="ORF">XELAEV_18014027mg</name>
</gene>
<evidence type="ECO:0000313" key="3">
    <source>
        <dbReference type="EMBL" id="OCT96351.1"/>
    </source>
</evidence>
<sequence length="209" mass="23449">MDDFWEAGLRNGRILDSSGFVDFIRGRHKYLANHSPSKQEKAIKPSNKDLPKDKRDGKSKPTKKPQDPPFRESAEWLDSPSASSDSQPSAAQMDFNPKPSLHGSTAADLAAVLGPLLDQKLASLDTNLTEVLEQVSSQTNRLQEAEQRISTLEDDLEKAKQQIDCQDREITILSEIVDDLENRSRRNNLRMIGIPESINGSQQSHYQRP</sequence>
<keyword evidence="1" id="KW-0175">Coiled coil</keyword>